<feature type="region of interest" description="Disordered" evidence="2">
    <location>
        <begin position="2205"/>
        <end position="2270"/>
    </location>
</feature>
<feature type="compositionally biased region" description="Low complexity" evidence="2">
    <location>
        <begin position="2228"/>
        <end position="2240"/>
    </location>
</feature>
<feature type="region of interest" description="Disordered" evidence="2">
    <location>
        <begin position="861"/>
        <end position="918"/>
    </location>
</feature>
<feature type="compositionally biased region" description="Low complexity" evidence="2">
    <location>
        <begin position="1080"/>
        <end position="1089"/>
    </location>
</feature>
<comment type="similarity">
    <text evidence="1">Belongs to the FHIP family.</text>
</comment>
<gene>
    <name evidence="4" type="ORF">RHOBADRAFT_50695</name>
</gene>
<feature type="compositionally biased region" description="Low complexity" evidence="2">
    <location>
        <begin position="1309"/>
        <end position="1327"/>
    </location>
</feature>
<dbReference type="OrthoDB" id="5350595at2759"/>
<feature type="region of interest" description="Disordered" evidence="2">
    <location>
        <begin position="981"/>
        <end position="1090"/>
    </location>
</feature>
<dbReference type="OMA" id="KTGYRHK"/>
<feature type="compositionally biased region" description="Basic residues" evidence="2">
    <location>
        <begin position="1042"/>
        <end position="1051"/>
    </location>
</feature>
<feature type="compositionally biased region" description="Acidic residues" evidence="2">
    <location>
        <begin position="2241"/>
        <end position="2250"/>
    </location>
</feature>
<feature type="region of interest" description="Disordered" evidence="2">
    <location>
        <begin position="1934"/>
        <end position="2007"/>
    </location>
</feature>
<evidence type="ECO:0000313" key="5">
    <source>
        <dbReference type="Proteomes" id="UP000053890"/>
    </source>
</evidence>
<feature type="compositionally biased region" description="Low complexity" evidence="2">
    <location>
        <begin position="186"/>
        <end position="202"/>
    </location>
</feature>
<feature type="compositionally biased region" description="Acidic residues" evidence="2">
    <location>
        <begin position="626"/>
        <end position="637"/>
    </location>
</feature>
<feature type="compositionally biased region" description="Acidic residues" evidence="2">
    <location>
        <begin position="877"/>
        <end position="887"/>
    </location>
</feature>
<feature type="region of interest" description="Disordered" evidence="2">
    <location>
        <begin position="178"/>
        <end position="202"/>
    </location>
</feature>
<feature type="compositionally biased region" description="Low complexity" evidence="2">
    <location>
        <begin position="1103"/>
        <end position="1113"/>
    </location>
</feature>
<evidence type="ECO:0000256" key="1">
    <source>
        <dbReference type="ARBA" id="ARBA00024336"/>
    </source>
</evidence>
<dbReference type="STRING" id="578459.A0A194SC67"/>
<dbReference type="InterPro" id="IPR045669">
    <property type="entry name" value="FHIP_C"/>
</dbReference>
<feature type="region of interest" description="Disordered" evidence="2">
    <location>
        <begin position="2168"/>
        <end position="2187"/>
    </location>
</feature>
<feature type="region of interest" description="Disordered" evidence="2">
    <location>
        <begin position="1236"/>
        <end position="1282"/>
    </location>
</feature>
<dbReference type="SUPFAM" id="SSF81383">
    <property type="entry name" value="F-box domain"/>
    <property type="match status" value="1"/>
</dbReference>
<feature type="compositionally biased region" description="Low complexity" evidence="2">
    <location>
        <begin position="1141"/>
        <end position="1172"/>
    </location>
</feature>
<dbReference type="Gene3D" id="1.20.1280.50">
    <property type="match status" value="1"/>
</dbReference>
<accession>A0A194SC67</accession>
<dbReference type="InterPro" id="IPR032675">
    <property type="entry name" value="LRR_dom_sf"/>
</dbReference>
<feature type="compositionally biased region" description="Polar residues" evidence="2">
    <location>
        <begin position="1978"/>
        <end position="1990"/>
    </location>
</feature>
<dbReference type="Proteomes" id="UP000053890">
    <property type="component" value="Unassembled WGS sequence"/>
</dbReference>
<feature type="compositionally biased region" description="Low complexity" evidence="2">
    <location>
        <begin position="1934"/>
        <end position="1945"/>
    </location>
</feature>
<evidence type="ECO:0000256" key="2">
    <source>
        <dbReference type="SAM" id="MobiDB-lite"/>
    </source>
</evidence>
<dbReference type="EMBL" id="KQ474073">
    <property type="protein sequence ID" value="KPV78197.1"/>
    <property type="molecule type" value="Genomic_DNA"/>
</dbReference>
<feature type="region of interest" description="Disordered" evidence="2">
    <location>
        <begin position="1"/>
        <end position="23"/>
    </location>
</feature>
<dbReference type="Gene3D" id="3.80.10.10">
    <property type="entry name" value="Ribonuclease Inhibitor"/>
    <property type="match status" value="1"/>
</dbReference>
<feature type="region of interest" description="Disordered" evidence="2">
    <location>
        <begin position="2035"/>
        <end position="2074"/>
    </location>
</feature>
<dbReference type="PANTHER" id="PTHR21705:SF11">
    <property type="entry name" value="FHIP FAMILY PROTEIN CG3558"/>
    <property type="match status" value="1"/>
</dbReference>
<feature type="compositionally biased region" description="Gly residues" evidence="2">
    <location>
        <begin position="1946"/>
        <end position="1957"/>
    </location>
</feature>
<evidence type="ECO:0000313" key="4">
    <source>
        <dbReference type="EMBL" id="KPV78197.1"/>
    </source>
</evidence>
<name>A0A194SC67_RHOGW</name>
<dbReference type="Pfam" id="PF19314">
    <property type="entry name" value="DUF5917"/>
    <property type="match status" value="1"/>
</dbReference>
<dbReference type="PROSITE" id="PS50181">
    <property type="entry name" value="FBOX"/>
    <property type="match status" value="1"/>
</dbReference>
<dbReference type="SMART" id="SM00256">
    <property type="entry name" value="FBOX"/>
    <property type="match status" value="1"/>
</dbReference>
<dbReference type="SUPFAM" id="SSF52047">
    <property type="entry name" value="RNI-like"/>
    <property type="match status" value="1"/>
</dbReference>
<dbReference type="InterPro" id="IPR036047">
    <property type="entry name" value="F-box-like_dom_sf"/>
</dbReference>
<dbReference type="RefSeq" id="XP_018274246.1">
    <property type="nucleotide sequence ID" value="XM_018415447.1"/>
</dbReference>
<feature type="region of interest" description="Disordered" evidence="2">
    <location>
        <begin position="503"/>
        <end position="531"/>
    </location>
</feature>
<feature type="region of interest" description="Disordered" evidence="2">
    <location>
        <begin position="1294"/>
        <end position="1344"/>
    </location>
</feature>
<dbReference type="PANTHER" id="PTHR21705">
    <property type="entry name" value="RAI16 PROTEIN-RELATED"/>
    <property type="match status" value="1"/>
</dbReference>
<feature type="compositionally biased region" description="Low complexity" evidence="2">
    <location>
        <begin position="2205"/>
        <end position="2218"/>
    </location>
</feature>
<keyword evidence="5" id="KW-1185">Reference proteome</keyword>
<proteinExistence type="inferred from homology"/>
<feature type="region of interest" description="Disordered" evidence="2">
    <location>
        <begin position="1103"/>
        <end position="1172"/>
    </location>
</feature>
<feature type="domain" description="F-box" evidence="3">
    <location>
        <begin position="1348"/>
        <end position="1395"/>
    </location>
</feature>
<feature type="compositionally biased region" description="Low complexity" evidence="2">
    <location>
        <begin position="906"/>
        <end position="918"/>
    </location>
</feature>
<protein>
    <recommendedName>
        <fullName evidence="3">F-box domain-containing protein</fullName>
    </recommendedName>
</protein>
<sequence length="2270" mass="242043">MWSRVAKLASPAPRKPAAPVTPQLSTPDVVAQLEALLASSPAPAAVAPALDQLLDALKADSAQATTADVLPEGIEHLLREGSLGTLVGLVEHDAGLREELVRWYGRAIIELDEGWLSHSAVNRPLVRLLRRCVDEEGGLSRAEELVVVQVMCTVAARIKTRPELLAIFFREKPPRASKKDAAANRPIPLSSLSDPPVSPTLSQATMSDTSFAFSTSHTSAGSPRRRAEHDFLLFSYLLRFIHREGDVGDSAREGVLSLVDVALGYPAQYTPSLDTSGGLSPMTTAPAAAREAVLAFAEYLLDSDFADVLGAGLGALYGLLPTKLVVRADATATSGTAPGEAQVTGGMVLGGMGALHGDEADAEAAERRREDDEARLRAEGYGVTGTAEFRDGLDGFLKLVEFTRDVLRRCTDGLALGDKVDSDDARQQHLVMTALTGAILSAVRELFLQSVLYPSVLECSDADGSAVAVLTYLDALLTVVPEGSTLEAAILGYLLADDTAADHAASPAPRRPRPAHASSSTSTPPTLLSKVKRRKSSALLLVERTAPSPAAGRGGDYYTSHGRFSLRDLLVSHVNSSSASTAAAALKLLQTVLVRHDRWSMALLDPVLDEAATSFPITLRAPPVALDDDDDDDESDDEPPRRHPALDTADDSDSDEFVYPTHDGPSTPRTGRSSAFAKTPAAALRPLLGMPLPSTPSVALHLDLLDTLLSLVGRIDPTYRRMRAVGGGSEMVTTGFANYLRDAEASLASELGFRRGLRASPDEAREAAVPPIEPRRRSTLFGPSKPSLSACDYAAAKTGYRHKLRPTAELVALLLESLAGFFSHSPDVNLALTAVLAALALSPYRSLDGWLLPVVRQVKTAVSGASPRPRRSPRSDDGDDRSDDYEVDERSRHAALLSPHPTHVLTGAASTGTAPPSATRAALASSDSLLSTLDALADSIEQYRLTIPRFDKYLAERREGLFFAENLAEALEGDELGAALDDTAFAPPKPPVLPSPSLDAATKKSPALGGLGGFFSPRRPSAAHRRTPSTPAASFHTPPRSHAQRTSHLRRSASDESLAPASPSPRGGGGGLAPPPPPRASAGQGPASPFAAHYRETGAITVTPVVVASPAPRRTVDDDGEGDEREAVGPPDSPTRRLSSRARAASPSARSSASSSFPPPSTTATRRSPSTVAATATVSLSTVLDNVILLEEFVKEVAAIVHVRRAVGIDAQYHRARKPVAPPARGVVALIRSRPRLLTDASSPRPRTRPGGRGTRRSSMDAERQAHAGVVPAQGEGSPAPTAAAAVVYGPANKPQVPQHALPLSPPLTDVSAAASTDSSPATISTPQMPAGTPPMSPGASSTQGIVTSPLPPFPAEVFSNVLSFLSQKDAASLCRVSRSWNHHISNDARLWSTLVAYLDADDDAMCQAVCLRAGTTGGGIKGGGGIRLLRLVLRSVRDRQGRHVSALPADWLAERTRWILDLVAQASVSVPAAAHGPSAAAALPRPCSSLRTLDVELYPNTQASLYVLDVVGQLSLEPTFCNLRKARFIVAAPGLYLSGAFLKMFPTVTTFEFKALPPSLTIAPVDDRSWVWENPLEQAVTSLDHLETLRLSHVYLGDEIDLPRLPSLKRLELRNSTWEGRAIFLLLRLARRTLEYICVERVEFEPAHDQAEDWLEHVHVTDPSLVEPGDLVTTGLARPWADAVPILLPVLRQLEVYGPSPPFFATFETADTSSSYDDDYYSSPVLCMPALDRCVVDAVDVESLFEEDALGALAVLGRNAPLVTHLELQSLDVSDWQLHCCLASMAAKVTTLDLYQSSITDWLVVRLPSLVPSLKVLDVRCCDGVSPQGVARMVEVIRNINDEGQSKVEKVYVDPPTSDKALPAYEWLDFVGVLERNEDDFEGHGPVHDVKQWRKWVKEGKKDEAWEHKELLAKLAAVQREHDALERARSASLLVGGSGESSSRSGGGGGGGGGHVGASAAGPCVSFAPPRDGPASHSRSAFGSFNSSPIMPFGTAQPTSTPMRHQYQQYAVQPGRPQPPVVLSSHFLPSLPIHRHHQQQQQPWSPSLSSSAYEQAHTYSPTPRPSAPAPPGAFVPRVAPSLVPMPARRHMAVAAAADTRSETSSIEDADDLEGDYSFLDNADGGAAHLGVDFMRAQQDELQRMEAARDDEMRAQVRAVVQADRDARLEAAQEQERAREAREQDRRDEAQAAAVLVLARRQGFQPAQPVGQADAAAPQPQPQPTPPGGVVYQGFASDGDSSTEGDDDDMAALHGGPDEDGRDESFEALV</sequence>
<dbReference type="InterPro" id="IPR019384">
    <property type="entry name" value="FHIP"/>
</dbReference>
<evidence type="ECO:0000259" key="3">
    <source>
        <dbReference type="PROSITE" id="PS50181"/>
    </source>
</evidence>
<feature type="compositionally biased region" description="Basic residues" evidence="2">
    <location>
        <begin position="1246"/>
        <end position="1256"/>
    </location>
</feature>
<feature type="region of interest" description="Disordered" evidence="2">
    <location>
        <begin position="620"/>
        <end position="675"/>
    </location>
</feature>
<reference evidence="4 5" key="1">
    <citation type="journal article" date="2015" name="Front. Microbiol.">
        <title>Genome sequence of the plant growth promoting endophytic yeast Rhodotorula graminis WP1.</title>
        <authorList>
            <person name="Firrincieli A."/>
            <person name="Otillar R."/>
            <person name="Salamov A."/>
            <person name="Schmutz J."/>
            <person name="Khan Z."/>
            <person name="Redman R.S."/>
            <person name="Fleck N.D."/>
            <person name="Lindquist E."/>
            <person name="Grigoriev I.V."/>
            <person name="Doty S.L."/>
        </authorList>
    </citation>
    <scope>NUCLEOTIDE SEQUENCE [LARGE SCALE GENOMIC DNA]</scope>
    <source>
        <strain evidence="4 5">WP1</strain>
    </source>
</reference>
<feature type="compositionally biased region" description="Low complexity" evidence="2">
    <location>
        <begin position="2040"/>
        <end position="2052"/>
    </location>
</feature>
<feature type="compositionally biased region" description="Pro residues" evidence="2">
    <location>
        <begin position="2063"/>
        <end position="2074"/>
    </location>
</feature>
<feature type="compositionally biased region" description="Basic and acidic residues" evidence="2">
    <location>
        <begin position="2256"/>
        <end position="2270"/>
    </location>
</feature>
<dbReference type="Pfam" id="PF10257">
    <property type="entry name" value="RAI16-like"/>
    <property type="match status" value="1"/>
</dbReference>
<feature type="compositionally biased region" description="Low complexity" evidence="2">
    <location>
        <begin position="515"/>
        <end position="529"/>
    </location>
</feature>
<dbReference type="Pfam" id="PF12937">
    <property type="entry name" value="F-box-like"/>
    <property type="match status" value="1"/>
</dbReference>
<feature type="compositionally biased region" description="Polar residues" evidence="2">
    <location>
        <begin position="1997"/>
        <end position="2007"/>
    </location>
</feature>
<dbReference type="InterPro" id="IPR001810">
    <property type="entry name" value="F-box_dom"/>
</dbReference>
<dbReference type="GeneID" id="28975895"/>
<organism evidence="4 5">
    <name type="scientific">Rhodotorula graminis (strain WP1)</name>
    <dbReference type="NCBI Taxonomy" id="578459"/>
    <lineage>
        <taxon>Eukaryota</taxon>
        <taxon>Fungi</taxon>
        <taxon>Dikarya</taxon>
        <taxon>Basidiomycota</taxon>
        <taxon>Pucciniomycotina</taxon>
        <taxon>Microbotryomycetes</taxon>
        <taxon>Sporidiobolales</taxon>
        <taxon>Sporidiobolaceae</taxon>
        <taxon>Rhodotorula</taxon>
    </lineage>
</organism>